<dbReference type="PANTHER" id="PTHR38643">
    <property type="entry name" value="PURINE NUCLEOSIDE PERMEASE C285.05-RELATED"/>
    <property type="match status" value="1"/>
</dbReference>
<dbReference type="Proteomes" id="UP001183388">
    <property type="component" value="Unassembled WGS sequence"/>
</dbReference>
<name>A0ABU2L4H9_9ACTN</name>
<evidence type="ECO:0000313" key="2">
    <source>
        <dbReference type="EMBL" id="MDT0306277.1"/>
    </source>
</evidence>
<proteinExistence type="predicted"/>
<dbReference type="PANTHER" id="PTHR38643:SF1">
    <property type="entry name" value="PURINE NUCLEOSIDE PERMEASE C285.05-RELATED"/>
    <property type="match status" value="1"/>
</dbReference>
<protein>
    <submittedName>
        <fullName evidence="2">Purine nucleoside permease</fullName>
    </submittedName>
</protein>
<dbReference type="InterPro" id="IPR009486">
    <property type="entry name" value="Pur_nuclsid_perm"/>
</dbReference>
<keyword evidence="3" id="KW-1185">Reference proteome</keyword>
<dbReference type="RefSeq" id="WP_311629205.1">
    <property type="nucleotide sequence ID" value="NZ_JAVREN010000005.1"/>
</dbReference>
<dbReference type="EMBL" id="JAVREN010000005">
    <property type="protein sequence ID" value="MDT0306277.1"/>
    <property type="molecule type" value="Genomic_DNA"/>
</dbReference>
<dbReference type="Gene3D" id="3.40.50.1580">
    <property type="entry name" value="Nucleoside phosphorylase domain"/>
    <property type="match status" value="1"/>
</dbReference>
<dbReference type="Pfam" id="PF06516">
    <property type="entry name" value="NUP"/>
    <property type="match status" value="1"/>
</dbReference>
<reference evidence="3" key="1">
    <citation type="submission" date="2023-07" db="EMBL/GenBank/DDBJ databases">
        <title>30 novel species of actinomycetes from the DSMZ collection.</title>
        <authorList>
            <person name="Nouioui I."/>
        </authorList>
    </citation>
    <scope>NUCLEOTIDE SEQUENCE [LARGE SCALE GENOMIC DNA]</scope>
    <source>
        <strain evidence="3">DSM 44917</strain>
    </source>
</reference>
<accession>A0ABU2L4H9</accession>
<feature type="chain" id="PRO_5045450295" evidence="1">
    <location>
        <begin position="34"/>
        <end position="326"/>
    </location>
</feature>
<gene>
    <name evidence="2" type="ORF">RM780_04775</name>
</gene>
<sequence>MSGILRRWRLPLGIAGALAALLAALATAPASTAAGSAGRSPGHRPIDVEVLVITMFQAETAPWLQNESLPLSVEVPGAYSPVRCNRQGLCVLTTGMGKSNTAATMTAVLQSSRFDFDDAYFLSAGIAGTPPSQGTLGFAAWARWVVDYDLGHHLLTEEAPDIPHGYQEMGAESAVFRLNDRLVDLAYRLTRDMELTDSEVSQEVRSHYPGQEGVEPYVAVCDTVTGDNYWSGAGQSARAQYITDLRTEGQGTYCTTQMEDNATATVLDRLGLLDRYLNLRTASNFDQPYPGQTVSEHLDSNSGAFRTSVTNAYLVGSRVADHLLRR</sequence>
<dbReference type="PIRSF" id="PIRSF013171">
    <property type="entry name" value="Pur_nuclsid_perm"/>
    <property type="match status" value="1"/>
</dbReference>
<evidence type="ECO:0000313" key="3">
    <source>
        <dbReference type="Proteomes" id="UP001183388"/>
    </source>
</evidence>
<feature type="signal peptide" evidence="1">
    <location>
        <begin position="1"/>
        <end position="33"/>
    </location>
</feature>
<dbReference type="SUPFAM" id="SSF53167">
    <property type="entry name" value="Purine and uridine phosphorylases"/>
    <property type="match status" value="1"/>
</dbReference>
<comment type="caution">
    <text evidence="2">The sequence shown here is derived from an EMBL/GenBank/DDBJ whole genome shotgun (WGS) entry which is preliminary data.</text>
</comment>
<evidence type="ECO:0000256" key="1">
    <source>
        <dbReference type="SAM" id="SignalP"/>
    </source>
</evidence>
<organism evidence="2 3">
    <name type="scientific">Streptomyces boetiae</name>
    <dbReference type="NCBI Taxonomy" id="3075541"/>
    <lineage>
        <taxon>Bacteria</taxon>
        <taxon>Bacillati</taxon>
        <taxon>Actinomycetota</taxon>
        <taxon>Actinomycetes</taxon>
        <taxon>Kitasatosporales</taxon>
        <taxon>Streptomycetaceae</taxon>
        <taxon>Streptomyces</taxon>
    </lineage>
</organism>
<dbReference type="InterPro" id="IPR035994">
    <property type="entry name" value="Nucleoside_phosphorylase_sf"/>
</dbReference>
<keyword evidence="1" id="KW-0732">Signal</keyword>